<dbReference type="GO" id="GO:0004333">
    <property type="term" value="F:fumarate hydratase activity"/>
    <property type="evidence" value="ECO:0007669"/>
    <property type="project" value="UniProtKB-UniRule"/>
</dbReference>
<dbReference type="PROSITE" id="PS00163">
    <property type="entry name" value="FUMARATE_LYASES"/>
    <property type="match status" value="1"/>
</dbReference>
<reference evidence="10 15" key="2">
    <citation type="submission" date="2016-08" db="EMBL/GenBank/DDBJ databases">
        <title>Genome sequencing of Lactobacillus plantarum JSA22, isolated from fermented soybean paste.</title>
        <authorList>
            <person name="Choi H.S."/>
        </authorList>
    </citation>
    <scope>NUCLEOTIDE SEQUENCE [LARGE SCALE GENOMIC DNA]</scope>
    <source>
        <strain evidence="10 15">JSA22</strain>
    </source>
</reference>
<comment type="caution">
    <text evidence="4">Lacks conserved residue(s) required for the propagation of feature annotation.</text>
</comment>
<feature type="active site" evidence="4">
    <location>
        <position position="314"/>
    </location>
</feature>
<proteinExistence type="inferred from homology"/>
<comment type="catalytic activity">
    <reaction evidence="4">
        <text>(S)-malate = fumarate + H2O</text>
        <dbReference type="Rhea" id="RHEA:12460"/>
        <dbReference type="ChEBI" id="CHEBI:15377"/>
        <dbReference type="ChEBI" id="CHEBI:15589"/>
        <dbReference type="ChEBI" id="CHEBI:29806"/>
        <dbReference type="EC" id="4.2.1.2"/>
    </reaction>
</comment>
<dbReference type="UniPathway" id="UPA00223">
    <property type="reaction ID" value="UER01007"/>
</dbReference>
<keyword evidence="3 4" id="KW-0456">Lyase</keyword>
<dbReference type="PRINTS" id="PR00149">
    <property type="entry name" value="FUMRATELYASE"/>
</dbReference>
<dbReference type="FunFam" id="1.20.200.10:FF:000001">
    <property type="entry name" value="Fumarate hydratase, mitochondrial"/>
    <property type="match status" value="1"/>
</dbReference>
<evidence type="ECO:0000313" key="13">
    <source>
        <dbReference type="Proteomes" id="UP000076882"/>
    </source>
</evidence>
<comment type="catalytic activity">
    <reaction evidence="1">
        <text>L-aspartate = fumarate + NH4(+)</text>
        <dbReference type="Rhea" id="RHEA:16601"/>
        <dbReference type="ChEBI" id="CHEBI:28938"/>
        <dbReference type="ChEBI" id="CHEBI:29806"/>
        <dbReference type="ChEBI" id="CHEBI:29991"/>
        <dbReference type="EC" id="4.3.1.1"/>
    </reaction>
</comment>
<comment type="subcellular location">
    <subcellularLocation>
        <location evidence="4">Cytoplasm</location>
    </subcellularLocation>
</comment>
<comment type="pathway">
    <text evidence="4">Carbohydrate metabolism; tricarboxylic acid cycle; (S)-malate from fumarate: step 1/1.</text>
</comment>
<dbReference type="GO" id="GO:0006099">
    <property type="term" value="P:tricarboxylic acid cycle"/>
    <property type="evidence" value="ECO:0007669"/>
    <property type="project" value="UniProtKB-UniRule"/>
</dbReference>
<keyword evidence="4" id="KW-0816">Tricarboxylic acid cycle</keyword>
<dbReference type="Gene3D" id="1.10.40.30">
    <property type="entry name" value="Fumarase/aspartase (C-terminal domain)"/>
    <property type="match status" value="1"/>
</dbReference>
<comment type="subunit">
    <text evidence="4">Homotetramer.</text>
</comment>
<dbReference type="GO" id="GO:0006106">
    <property type="term" value="P:fumarate metabolic process"/>
    <property type="evidence" value="ECO:0007669"/>
    <property type="project" value="InterPro"/>
</dbReference>
<feature type="active site" description="Proton donor/acceptor" evidence="4">
    <location>
        <position position="184"/>
    </location>
</feature>
<dbReference type="Proteomes" id="UP000076989">
    <property type="component" value="Unassembled WGS sequence"/>
</dbReference>
<protein>
    <recommendedName>
        <fullName evidence="4">Fumarate hydratase class II</fullName>
        <shortName evidence="4">Fumarase C</shortName>
        <ecNumber evidence="4">4.2.1.2</ecNumber>
    </recommendedName>
    <alternativeName>
        <fullName evidence="4">Aerobic fumarase</fullName>
    </alternativeName>
    <alternativeName>
        <fullName evidence="4">Iron-independent fumarase</fullName>
    </alternativeName>
</protein>
<dbReference type="InterPro" id="IPR024083">
    <property type="entry name" value="Fumarase/histidase_N"/>
</dbReference>
<evidence type="ECO:0000256" key="1">
    <source>
        <dbReference type="ARBA" id="ARBA00001494"/>
    </source>
</evidence>
<evidence type="ECO:0000313" key="12">
    <source>
        <dbReference type="Proteomes" id="UP000076872"/>
    </source>
</evidence>
<dbReference type="PANTHER" id="PTHR11444">
    <property type="entry name" value="ASPARTATEAMMONIA/ARGININOSUCCINATE/ADENYLOSUCCINATE LYASE"/>
    <property type="match status" value="1"/>
</dbReference>
<dbReference type="InterPro" id="IPR008948">
    <property type="entry name" value="L-Aspartase-like"/>
</dbReference>
<dbReference type="GO" id="GO:0006108">
    <property type="term" value="P:malate metabolic process"/>
    <property type="evidence" value="ECO:0007669"/>
    <property type="project" value="TreeGrafter"/>
</dbReference>
<comment type="miscellaneous">
    <text evidence="4">There are 2 substrate-binding sites: the catalytic A site, and the non-catalytic B site that may play a role in the transfer of substrate or product between the active site and the solvent. Alternatively, the B site may bind allosteric effectors.</text>
</comment>
<feature type="domain" description="Fumarase C C-terminal" evidence="6">
    <location>
        <begin position="405"/>
        <end position="457"/>
    </location>
</feature>
<dbReference type="InterPro" id="IPR018951">
    <property type="entry name" value="Fumarase_C_C"/>
</dbReference>
<evidence type="ECO:0000313" key="14">
    <source>
        <dbReference type="Proteomes" id="UP000076989"/>
    </source>
</evidence>
<dbReference type="Proteomes" id="UP000076872">
    <property type="component" value="Unassembled WGS sequence"/>
</dbReference>
<dbReference type="EMBL" id="LUWI01000018">
    <property type="protein sequence ID" value="KZU05178.1"/>
    <property type="molecule type" value="Genomic_DNA"/>
</dbReference>
<dbReference type="EMBL" id="CP066817">
    <property type="protein sequence ID" value="QQM60177.1"/>
    <property type="molecule type" value="Genomic_DNA"/>
</dbReference>
<feature type="binding site" evidence="4">
    <location>
        <position position="315"/>
    </location>
    <ligand>
        <name>substrate</name>
    </ligand>
</feature>
<dbReference type="HAMAP" id="MF_00743">
    <property type="entry name" value="FumaraseC"/>
    <property type="match status" value="1"/>
</dbReference>
<dbReference type="EC" id="4.2.1.2" evidence="4"/>
<dbReference type="EMBL" id="LUXO01000033">
    <property type="protein sequence ID" value="KZV01351.1"/>
    <property type="molecule type" value="Genomic_DNA"/>
</dbReference>
<dbReference type="FunFam" id="1.10.40.30:FF:000002">
    <property type="entry name" value="Fumarate hydratase class II"/>
    <property type="match status" value="1"/>
</dbReference>
<evidence type="ECO:0000313" key="15">
    <source>
        <dbReference type="Proteomes" id="UP000094892"/>
    </source>
</evidence>
<reference evidence="12 13" key="1">
    <citation type="submission" date="2016-03" db="EMBL/GenBank/DDBJ databases">
        <title>Comparative genomics of 54 Lactobacillus plantarum strains reveals genomic uncoupling from niche constraints.</title>
        <authorList>
            <person name="Martino M.E."/>
        </authorList>
    </citation>
    <scope>NUCLEOTIDE SEQUENCE [LARGE SCALE GENOMIC DNA]</scope>
    <source>
        <strain evidence="8 13">19.1</strain>
        <strain evidence="9 12">NAB2</strain>
        <strain evidence="7 14">Nizo2260</strain>
    </source>
</reference>
<dbReference type="GO" id="GO:0008797">
    <property type="term" value="F:aspartate ammonia-lyase activity"/>
    <property type="evidence" value="ECO:0007669"/>
    <property type="project" value="UniProtKB-EC"/>
</dbReference>
<feature type="binding site" evidence="4">
    <location>
        <begin position="136"/>
        <end position="138"/>
    </location>
    <ligand>
        <name>substrate</name>
    </ligand>
</feature>
<dbReference type="RefSeq" id="WP_003641313.1">
    <property type="nucleotide sequence ID" value="NZ_AP028145.1"/>
</dbReference>
<organism evidence="10 15">
    <name type="scientific">Lactiplantibacillus plantarum</name>
    <name type="common">Lactobacillus plantarum</name>
    <dbReference type="NCBI Taxonomy" id="1590"/>
    <lineage>
        <taxon>Bacteria</taxon>
        <taxon>Bacillati</taxon>
        <taxon>Bacillota</taxon>
        <taxon>Bacilli</taxon>
        <taxon>Lactobacillales</taxon>
        <taxon>Lactobacillaceae</taxon>
        <taxon>Lactiplantibacillus</taxon>
    </lineage>
</organism>
<dbReference type="CDD" id="cd01362">
    <property type="entry name" value="Fumarase_classII"/>
    <property type="match status" value="1"/>
</dbReference>
<evidence type="ECO:0000313" key="7">
    <source>
        <dbReference type="EMBL" id="KZU05178.1"/>
    </source>
</evidence>
<dbReference type="PATRIC" id="fig|1590.142.peg.1024"/>
<name>A0A0G9GVS2_LACPN</name>
<evidence type="ECO:0000259" key="6">
    <source>
        <dbReference type="Pfam" id="PF10415"/>
    </source>
</evidence>
<dbReference type="OMA" id="AKWRAQT"/>
<dbReference type="Gene3D" id="1.10.275.10">
    <property type="entry name" value="Fumarase/aspartase (N-terminal domain)"/>
    <property type="match status" value="1"/>
</dbReference>
<keyword evidence="4" id="KW-0963">Cytoplasm</keyword>
<comment type="function">
    <text evidence="4">Involved in the TCA cycle. Catalyzes the stereospecific interconversion of fumarate to L-malate.</text>
</comment>
<sequence length="460" mass="49497">MTEYRVESDTLGEVKIPANALWGAQTERSRHNFPTGTKMPLEMIRALLQIKRAAAIANKEVEAMTAEKADLIVAAIDKLLALDDEDLRKDFPLVVYQTGSGTQTNMNVNEVVAHMAGKINPDIEILPNDDVNHGQSSNDIFPTAMNITAAVAVDKLIAAAEHLLAELKIKQKKYWRVVKIGRTHLQDATPLTFGQEVSGWASAIEHDIAYLKQLNPTLGELAMGGTAVGTGLNAAPHFAENIAAAMSKLYGIEFTADSNKFYGLAHHSGLNVVHGAIKTLAADLMKIANDVRFLASGPRAGYDELNIPANEPGSSIMPGKVNPTQAEAITMAAVRVMGNDVVVDLASSQGNFEMNVYKTVLIDAFLESAELLAGTITGFTDRMIAGLTVNQDRMAELVDSSLMTVTALSPHIGYHDSAMIAQAAEKAGTTLREAAIKSGKVTAEQFDEWMVPLDMTNIDD</sequence>
<feature type="binding site" evidence="4">
    <location>
        <begin position="100"/>
        <end position="102"/>
    </location>
    <ligand>
        <name>substrate</name>
    </ligand>
</feature>
<evidence type="ECO:0000313" key="8">
    <source>
        <dbReference type="EMBL" id="KZU94503.1"/>
    </source>
</evidence>
<feature type="site" description="Important for catalytic activity" evidence="4">
    <location>
        <position position="327"/>
    </location>
</feature>
<dbReference type="AlphaFoldDB" id="A0A0G9GVS2"/>
<dbReference type="SUPFAM" id="SSF48557">
    <property type="entry name" value="L-aspartase-like"/>
    <property type="match status" value="1"/>
</dbReference>
<dbReference type="EMBL" id="MCOL01000001">
    <property type="protein sequence ID" value="ODO61097.1"/>
    <property type="molecule type" value="Genomic_DNA"/>
</dbReference>
<evidence type="ECO:0000313" key="11">
    <source>
        <dbReference type="EMBL" id="QQM60177.1"/>
    </source>
</evidence>
<accession>A0A0G9GVS2</accession>
<dbReference type="Gene3D" id="1.20.200.10">
    <property type="entry name" value="Fumarase/aspartase (Central domain)"/>
    <property type="match status" value="1"/>
</dbReference>
<dbReference type="Pfam" id="PF00206">
    <property type="entry name" value="Lyase_1"/>
    <property type="match status" value="1"/>
</dbReference>
<dbReference type="Proteomes" id="UP000595466">
    <property type="component" value="Chromosome"/>
</dbReference>
<gene>
    <name evidence="4 10" type="primary">fumC</name>
    <name evidence="11" type="ORF">JH395_10600</name>
    <name evidence="8" type="ORF">Lp19_2477</name>
    <name evidence="10" type="ORF">LPJSA22_01053</name>
    <name evidence="9" type="ORF">NAB2_1971</name>
    <name evidence="7" type="ORF">Nizo2260_1158</name>
</gene>
<dbReference type="GO" id="GO:0005737">
    <property type="term" value="C:cytoplasm"/>
    <property type="evidence" value="ECO:0007669"/>
    <property type="project" value="UniProtKB-SubCell"/>
</dbReference>
<dbReference type="GeneID" id="77217587"/>
<dbReference type="Pfam" id="PF10415">
    <property type="entry name" value="FumaraseC_C"/>
    <property type="match status" value="1"/>
</dbReference>
<feature type="binding site" evidence="4">
    <location>
        <begin position="320"/>
        <end position="322"/>
    </location>
    <ligand>
        <name>substrate</name>
    </ligand>
</feature>
<dbReference type="InterPro" id="IPR022761">
    <property type="entry name" value="Fumarate_lyase_N"/>
</dbReference>
<dbReference type="InterPro" id="IPR000362">
    <property type="entry name" value="Fumarate_lyase_fam"/>
</dbReference>
<dbReference type="Proteomes" id="UP000076882">
    <property type="component" value="Unassembled WGS sequence"/>
</dbReference>
<evidence type="ECO:0000313" key="16">
    <source>
        <dbReference type="Proteomes" id="UP000595466"/>
    </source>
</evidence>
<dbReference type="PANTHER" id="PTHR11444:SF1">
    <property type="entry name" value="FUMARATE HYDRATASE, MITOCHONDRIAL"/>
    <property type="match status" value="1"/>
</dbReference>
<evidence type="ECO:0000256" key="4">
    <source>
        <dbReference type="HAMAP-Rule" id="MF_00743"/>
    </source>
</evidence>
<dbReference type="InterPro" id="IPR005677">
    <property type="entry name" value="Fum_hydII"/>
</dbReference>
<comment type="similarity">
    <text evidence="2 4">Belongs to the class-II fumarase/aspartase family. Fumarase subfamily.</text>
</comment>
<evidence type="ECO:0000256" key="2">
    <source>
        <dbReference type="ARBA" id="ARBA00009084"/>
    </source>
</evidence>
<feature type="domain" description="Fumarate lyase N-terminal" evidence="5">
    <location>
        <begin position="12"/>
        <end position="338"/>
    </location>
</feature>
<feature type="binding site" evidence="4">
    <location>
        <position position="183"/>
    </location>
    <ligand>
        <name>substrate</name>
    </ligand>
</feature>
<dbReference type="InterPro" id="IPR020557">
    <property type="entry name" value="Fumarate_lyase_CS"/>
</dbReference>
<reference evidence="11 16" key="3">
    <citation type="submission" date="2020-12" db="EMBL/GenBank/DDBJ databases">
        <title>Whole genome sequencing of Lactobacillus plantarum PC518.</title>
        <authorList>
            <person name="Guo Q."/>
        </authorList>
    </citation>
    <scope>NUCLEOTIDE SEQUENCE [LARGE SCALE GENOMIC DNA]</scope>
    <source>
        <strain evidence="11 16">PC518</strain>
    </source>
</reference>
<dbReference type="EMBL" id="LUXM01000033">
    <property type="protein sequence ID" value="KZU94503.1"/>
    <property type="molecule type" value="Genomic_DNA"/>
</dbReference>
<evidence type="ECO:0000313" key="10">
    <source>
        <dbReference type="EMBL" id="ODO61097.1"/>
    </source>
</evidence>
<dbReference type="KEGG" id="lpb:SH83_04615"/>
<evidence type="ECO:0000259" key="5">
    <source>
        <dbReference type="Pfam" id="PF00206"/>
    </source>
</evidence>
<evidence type="ECO:0000313" key="9">
    <source>
        <dbReference type="EMBL" id="KZV01351.1"/>
    </source>
</evidence>
<dbReference type="Proteomes" id="UP000094892">
    <property type="component" value="Unassembled WGS sequence"/>
</dbReference>
<evidence type="ECO:0000256" key="3">
    <source>
        <dbReference type="ARBA" id="ARBA00023239"/>
    </source>
</evidence>